<dbReference type="AlphaFoldDB" id="A0A8J3Y0I9"/>
<gene>
    <name evidence="1" type="ORF">Pth03_69380</name>
</gene>
<organism evidence="1 2">
    <name type="scientific">Planotetraspora thailandica</name>
    <dbReference type="NCBI Taxonomy" id="487172"/>
    <lineage>
        <taxon>Bacteria</taxon>
        <taxon>Bacillati</taxon>
        <taxon>Actinomycetota</taxon>
        <taxon>Actinomycetes</taxon>
        <taxon>Streptosporangiales</taxon>
        <taxon>Streptosporangiaceae</taxon>
        <taxon>Planotetraspora</taxon>
    </lineage>
</organism>
<proteinExistence type="predicted"/>
<name>A0A8J3Y0I9_9ACTN</name>
<comment type="caution">
    <text evidence="1">The sequence shown here is derived from an EMBL/GenBank/DDBJ whole genome shotgun (WGS) entry which is preliminary data.</text>
</comment>
<sequence length="52" mass="5575">MFWWVAGGLTWRLGGVATPVLSGAEAGGPTRERDARLARDARIGLAIALVRR</sequence>
<evidence type="ECO:0000313" key="1">
    <source>
        <dbReference type="EMBL" id="GII58549.1"/>
    </source>
</evidence>
<reference evidence="1" key="1">
    <citation type="submission" date="2021-01" db="EMBL/GenBank/DDBJ databases">
        <title>Whole genome shotgun sequence of Planotetraspora thailandica NBRC 104271.</title>
        <authorList>
            <person name="Komaki H."/>
            <person name="Tamura T."/>
        </authorList>
    </citation>
    <scope>NUCLEOTIDE SEQUENCE</scope>
    <source>
        <strain evidence="1">NBRC 104271</strain>
    </source>
</reference>
<dbReference type="Proteomes" id="UP000605992">
    <property type="component" value="Unassembled WGS sequence"/>
</dbReference>
<evidence type="ECO:0000313" key="2">
    <source>
        <dbReference type="Proteomes" id="UP000605992"/>
    </source>
</evidence>
<keyword evidence="2" id="KW-1185">Reference proteome</keyword>
<protein>
    <submittedName>
        <fullName evidence="1">Uncharacterized protein</fullName>
    </submittedName>
</protein>
<dbReference type="EMBL" id="BOOR01000066">
    <property type="protein sequence ID" value="GII58549.1"/>
    <property type="molecule type" value="Genomic_DNA"/>
</dbReference>
<accession>A0A8J3Y0I9</accession>